<protein>
    <recommendedName>
        <fullName evidence="3">Ubiquitin-like protease family profile domain-containing protein</fullName>
    </recommendedName>
</protein>
<organism evidence="1 2">
    <name type="scientific">Saponaria officinalis</name>
    <name type="common">Common soapwort</name>
    <name type="synonym">Lychnis saponaria</name>
    <dbReference type="NCBI Taxonomy" id="3572"/>
    <lineage>
        <taxon>Eukaryota</taxon>
        <taxon>Viridiplantae</taxon>
        <taxon>Streptophyta</taxon>
        <taxon>Embryophyta</taxon>
        <taxon>Tracheophyta</taxon>
        <taxon>Spermatophyta</taxon>
        <taxon>Magnoliopsida</taxon>
        <taxon>eudicotyledons</taxon>
        <taxon>Gunneridae</taxon>
        <taxon>Pentapetalae</taxon>
        <taxon>Caryophyllales</taxon>
        <taxon>Caryophyllaceae</taxon>
        <taxon>Caryophylleae</taxon>
        <taxon>Saponaria</taxon>
    </lineage>
</organism>
<name>A0AAW1H737_SAPOF</name>
<dbReference type="SUPFAM" id="SSF54001">
    <property type="entry name" value="Cysteine proteinases"/>
    <property type="match status" value="1"/>
</dbReference>
<keyword evidence="2" id="KW-1185">Reference proteome</keyword>
<evidence type="ECO:0000313" key="1">
    <source>
        <dbReference type="EMBL" id="KAK9671499.1"/>
    </source>
</evidence>
<dbReference type="Gene3D" id="3.40.395.10">
    <property type="entry name" value="Adenoviral Proteinase, Chain A"/>
    <property type="match status" value="1"/>
</dbReference>
<evidence type="ECO:0000313" key="2">
    <source>
        <dbReference type="Proteomes" id="UP001443914"/>
    </source>
</evidence>
<dbReference type="AlphaFoldDB" id="A0AAW1H737"/>
<dbReference type="Proteomes" id="UP001443914">
    <property type="component" value="Unassembled WGS sequence"/>
</dbReference>
<comment type="caution">
    <text evidence="1">The sequence shown here is derived from an EMBL/GenBank/DDBJ whole genome shotgun (WGS) entry which is preliminary data.</text>
</comment>
<proteinExistence type="predicted"/>
<reference evidence="1" key="1">
    <citation type="submission" date="2024-03" db="EMBL/GenBank/DDBJ databases">
        <title>WGS assembly of Saponaria officinalis var. Norfolk2.</title>
        <authorList>
            <person name="Jenkins J."/>
            <person name="Shu S."/>
            <person name="Grimwood J."/>
            <person name="Barry K."/>
            <person name="Goodstein D."/>
            <person name="Schmutz J."/>
            <person name="Leebens-Mack J."/>
            <person name="Osbourn A."/>
        </authorList>
    </citation>
    <scope>NUCLEOTIDE SEQUENCE [LARGE SCALE GENOMIC DNA]</scope>
    <source>
        <strain evidence="1">JIC</strain>
    </source>
</reference>
<evidence type="ECO:0008006" key="3">
    <source>
        <dbReference type="Google" id="ProtNLM"/>
    </source>
</evidence>
<dbReference type="EMBL" id="JBDFQZ010000012">
    <property type="protein sequence ID" value="KAK9671499.1"/>
    <property type="molecule type" value="Genomic_DNA"/>
</dbReference>
<dbReference type="InterPro" id="IPR038765">
    <property type="entry name" value="Papain-like_cys_pep_sf"/>
</dbReference>
<sequence>MLAVICPWIGLVHWLDRAGVENEPRDFAKKIINNAIINFSVEHRKDISKVKKNPYIRWIKIECPHQPFGSKDCGYYVCRYMIETIESRQMFIPEKYFDIVPPSYSQEMIDELREKLISYITAKHQPDDDDDDDLLEL</sequence>
<gene>
    <name evidence="1" type="ORF">RND81_12G034100</name>
</gene>
<accession>A0AAW1H737</accession>